<evidence type="ECO:0000256" key="1">
    <source>
        <dbReference type="SAM" id="Phobius"/>
    </source>
</evidence>
<dbReference type="PANTHER" id="PTHR47495">
    <property type="entry name" value="ALDEHYDE DEHYDROGENASE"/>
    <property type="match status" value="1"/>
</dbReference>
<dbReference type="InterPro" id="IPR006311">
    <property type="entry name" value="TAT_signal"/>
</dbReference>
<protein>
    <submittedName>
        <fullName evidence="3">Molybdopterin cofactor-binding domain-containing protein</fullName>
    </submittedName>
</protein>
<dbReference type="SMART" id="SM01008">
    <property type="entry name" value="Ald_Xan_dh_C"/>
    <property type="match status" value="1"/>
</dbReference>
<dbReference type="Proteomes" id="UP001427805">
    <property type="component" value="Unassembled WGS sequence"/>
</dbReference>
<evidence type="ECO:0000313" key="3">
    <source>
        <dbReference type="EMBL" id="MEN3745737.1"/>
    </source>
</evidence>
<dbReference type="SUPFAM" id="SSF56003">
    <property type="entry name" value="Molybdenum cofactor-binding domain"/>
    <property type="match status" value="2"/>
</dbReference>
<sequence length="750" mass="77908">MAERREQAGSGKLKLDRRSLLIGGGAGVGLLVAWAVWPRTYLPNLTADANETLFGAWIKIGTDGHVTVAVPQLEMGQGVFTAFPQVIADELGASWSQVGVEPAPLNPLYANALGAATLFETALGGLSDSLRRTYAARSALVLTGGSSSIRNFEDVLRRAGAAARVALCKAAAARWGVDWQACGTADGQVVHGDQKIGFGEVAGDAAGQSVAEPVPLRSGDANRLQGQTVPRLDVPSKVDGSANFAGDIRLPNMVFASIRQGQVGSAGLARVDEAAAGKIPGMRSVVRTNDWVAAVADTWWAAERALEAMRPRFQVPETVVNDDSIAAALGGAFDADGVRIAESGDLAGEFRGARVVSAEYHVNLAVHAAIEPMTCTASFSQGRLSLWLPTQAPALARAAAARAVGLGEGDVVIYPVMAGGSFGAKLEHQVAAQAAVIATKIERPVQLTWSRVEDLRHDRFRPAAAARMTGKVVGAKTVSGWLAKIAAPPTGRQLAERLLGSDPVVATSLALPGATDPSAVAGAIPPYAIPNYAIDHHPAELGVPTGHWRSDSHSYTAFFTESFIDELAHVAEVDALVFRMAMLGGNARLARCLQLAAQLGNWQGGAPGSGQGIACHSFRGSHVALLAEAQLTGRTIKVGRMVAVVDVGRIINPDLVQQQIEGGLIFGLAATIGASTGFTDNFAAVDDLADLSLPRLADTPDITVEIVRSDADPGGVGELAVPVVAPAIANAIQAASGVRLRSLPLLSDIE</sequence>
<dbReference type="InterPro" id="IPR036856">
    <property type="entry name" value="Ald_Oxase/Xan_DH_a/b_sf"/>
</dbReference>
<dbReference type="SUPFAM" id="SSF54665">
    <property type="entry name" value="CO dehydrogenase molybdoprotein N-domain-like"/>
    <property type="match status" value="1"/>
</dbReference>
<feature type="domain" description="Aldehyde oxidase/xanthine dehydrogenase a/b hammerhead" evidence="2">
    <location>
        <begin position="239"/>
        <end position="317"/>
    </location>
</feature>
<name>A0ABV0B5Q2_9SPHN</name>
<dbReference type="Pfam" id="PF02738">
    <property type="entry name" value="MoCoBD_1"/>
    <property type="match status" value="1"/>
</dbReference>
<dbReference type="InterPro" id="IPR046867">
    <property type="entry name" value="AldOxase/xan_DH_MoCoBD2"/>
</dbReference>
<reference evidence="3 4" key="1">
    <citation type="submission" date="2024-05" db="EMBL/GenBank/DDBJ databases">
        <title>Sphingomonas sp. HF-S3 16S ribosomal RNA gene Genome sequencing and assembly.</title>
        <authorList>
            <person name="Lee H."/>
        </authorList>
    </citation>
    <scope>NUCLEOTIDE SEQUENCE [LARGE SCALE GENOMIC DNA]</scope>
    <source>
        <strain evidence="3 4">HF-S3</strain>
    </source>
</reference>
<organism evidence="3 4">
    <name type="scientific">Sphingomonas rustica</name>
    <dbReference type="NCBI Taxonomy" id="3103142"/>
    <lineage>
        <taxon>Bacteria</taxon>
        <taxon>Pseudomonadati</taxon>
        <taxon>Pseudomonadota</taxon>
        <taxon>Alphaproteobacteria</taxon>
        <taxon>Sphingomonadales</taxon>
        <taxon>Sphingomonadaceae</taxon>
        <taxon>Sphingomonas</taxon>
    </lineage>
</organism>
<gene>
    <name evidence="3" type="ORF">TPR58_01060</name>
</gene>
<keyword evidence="1" id="KW-1133">Transmembrane helix</keyword>
<dbReference type="PROSITE" id="PS51318">
    <property type="entry name" value="TAT"/>
    <property type="match status" value="1"/>
</dbReference>
<dbReference type="EMBL" id="JBDIZK010000001">
    <property type="protein sequence ID" value="MEN3745737.1"/>
    <property type="molecule type" value="Genomic_DNA"/>
</dbReference>
<evidence type="ECO:0000313" key="4">
    <source>
        <dbReference type="Proteomes" id="UP001427805"/>
    </source>
</evidence>
<comment type="caution">
    <text evidence="3">The sequence shown here is derived from an EMBL/GenBank/DDBJ whole genome shotgun (WGS) entry which is preliminary data.</text>
</comment>
<dbReference type="Gene3D" id="3.90.1170.50">
    <property type="entry name" value="Aldehyde oxidase/xanthine dehydrogenase, a/b hammerhead"/>
    <property type="match status" value="1"/>
</dbReference>
<dbReference type="InterPro" id="IPR037165">
    <property type="entry name" value="AldOxase/xan_DH_Mopterin-bd_sf"/>
</dbReference>
<dbReference type="RefSeq" id="WP_346244744.1">
    <property type="nucleotide sequence ID" value="NZ_JBDIZK010000001.1"/>
</dbReference>
<keyword evidence="4" id="KW-1185">Reference proteome</keyword>
<dbReference type="InterPro" id="IPR000674">
    <property type="entry name" value="Ald_Oxase/Xan_DH_a/b"/>
</dbReference>
<accession>A0ABV0B5Q2</accession>
<feature type="transmembrane region" description="Helical" evidence="1">
    <location>
        <begin position="20"/>
        <end position="37"/>
    </location>
</feature>
<dbReference type="InterPro" id="IPR052516">
    <property type="entry name" value="N-heterocyclic_Hydroxylase"/>
</dbReference>
<proteinExistence type="predicted"/>
<dbReference type="PANTHER" id="PTHR47495:SF1">
    <property type="entry name" value="BLL3820 PROTEIN"/>
    <property type="match status" value="1"/>
</dbReference>
<dbReference type="InterPro" id="IPR008274">
    <property type="entry name" value="AldOxase/xan_DH_MoCoBD1"/>
</dbReference>
<dbReference type="Gene3D" id="3.30.365.10">
    <property type="entry name" value="Aldehyde oxidase/xanthine dehydrogenase, molybdopterin binding domain"/>
    <property type="match status" value="4"/>
</dbReference>
<evidence type="ECO:0000259" key="2">
    <source>
        <dbReference type="SMART" id="SM01008"/>
    </source>
</evidence>
<keyword evidence="1" id="KW-0472">Membrane</keyword>
<keyword evidence="1" id="KW-0812">Transmembrane</keyword>
<dbReference type="Pfam" id="PF20256">
    <property type="entry name" value="MoCoBD_2"/>
    <property type="match status" value="2"/>
</dbReference>
<dbReference type="PIRSF" id="PIRSF036389">
    <property type="entry name" value="IOR_B"/>
    <property type="match status" value="1"/>
</dbReference>
<dbReference type="InterPro" id="IPR012368">
    <property type="entry name" value="OxRdtase_Mopterin-bd_su_IorB"/>
</dbReference>